<feature type="chain" id="PRO_5011546635" evidence="2">
    <location>
        <begin position="21"/>
        <end position="236"/>
    </location>
</feature>
<gene>
    <name evidence="3" type="ORF">SAMN05216360_102273</name>
</gene>
<dbReference type="EMBL" id="FNHS01000002">
    <property type="protein sequence ID" value="SDM50221.1"/>
    <property type="molecule type" value="Genomic_DNA"/>
</dbReference>
<keyword evidence="2" id="KW-0732">Signal</keyword>
<dbReference type="AlphaFoldDB" id="A0A1G9TRI3"/>
<evidence type="ECO:0000256" key="2">
    <source>
        <dbReference type="SAM" id="SignalP"/>
    </source>
</evidence>
<name>A0A1G9TRI3_9HYPH</name>
<dbReference type="Proteomes" id="UP000198704">
    <property type="component" value="Unassembled WGS sequence"/>
</dbReference>
<feature type="signal peptide" evidence="2">
    <location>
        <begin position="1"/>
        <end position="20"/>
    </location>
</feature>
<accession>A0A1G9TRI3</accession>
<protein>
    <submittedName>
        <fullName evidence="3">Uncharacterized protein</fullName>
    </submittedName>
</protein>
<evidence type="ECO:0000313" key="4">
    <source>
        <dbReference type="Proteomes" id="UP000198704"/>
    </source>
</evidence>
<evidence type="ECO:0000313" key="3">
    <source>
        <dbReference type="EMBL" id="SDM50221.1"/>
    </source>
</evidence>
<reference evidence="4" key="1">
    <citation type="submission" date="2016-10" db="EMBL/GenBank/DDBJ databases">
        <authorList>
            <person name="Varghese N."/>
            <person name="Submissions S."/>
        </authorList>
    </citation>
    <scope>NUCLEOTIDE SEQUENCE [LARGE SCALE GENOMIC DNA]</scope>
    <source>
        <strain evidence="4">BL47</strain>
    </source>
</reference>
<feature type="region of interest" description="Disordered" evidence="1">
    <location>
        <begin position="214"/>
        <end position="236"/>
    </location>
</feature>
<organism evidence="3 4">
    <name type="scientific">Methylobacterium phyllostachyos</name>
    <dbReference type="NCBI Taxonomy" id="582672"/>
    <lineage>
        <taxon>Bacteria</taxon>
        <taxon>Pseudomonadati</taxon>
        <taxon>Pseudomonadota</taxon>
        <taxon>Alphaproteobacteria</taxon>
        <taxon>Hyphomicrobiales</taxon>
        <taxon>Methylobacteriaceae</taxon>
        <taxon>Methylobacterium</taxon>
    </lineage>
</organism>
<sequence>MRVVTTTALMLVLAALPASAEDAPKPATVTQANAAAPPSAADLLFDQPQMKNTAPGSTLTYDYLRRSGISGGPFGAPLQDTLTLKVEPGKSPDARDISVTMFSGLNRVPAGPFEDMVGNPVVSLFLENHLRGLAKVLEANPRYLKLAIRKGLREKAVVTPTKVTVGGKEVDGWQVVTKPFAGDALAQRMRGMDDMTYTFVTAPSVPGEIVSIEASSKSKDGGELLEEKLNYDQKAG</sequence>
<feature type="compositionally biased region" description="Basic and acidic residues" evidence="1">
    <location>
        <begin position="216"/>
        <end position="236"/>
    </location>
</feature>
<proteinExistence type="predicted"/>
<evidence type="ECO:0000256" key="1">
    <source>
        <dbReference type="SAM" id="MobiDB-lite"/>
    </source>
</evidence>
<keyword evidence="4" id="KW-1185">Reference proteome</keyword>
<dbReference type="STRING" id="582672.SAMN05216360_102273"/>